<feature type="domain" description="Integrase catalytic" evidence="1">
    <location>
        <begin position="1"/>
        <end position="52"/>
    </location>
</feature>
<organism evidence="2 3">
    <name type="scientific">Sphaerotilus microaerophilus</name>
    <dbReference type="NCBI Taxonomy" id="2914710"/>
    <lineage>
        <taxon>Bacteria</taxon>
        <taxon>Pseudomonadati</taxon>
        <taxon>Pseudomonadota</taxon>
        <taxon>Betaproteobacteria</taxon>
        <taxon>Burkholderiales</taxon>
        <taxon>Sphaerotilaceae</taxon>
        <taxon>Sphaerotilus</taxon>
    </lineage>
</organism>
<proteinExistence type="predicted"/>
<reference evidence="2" key="1">
    <citation type="submission" date="2022-04" db="EMBL/GenBank/DDBJ databases">
        <title>Whole genome sequence of Sphaerotilus sp. FB-5.</title>
        <authorList>
            <person name="Takeda M."/>
            <person name="Narihara S."/>
            <person name="Akimoto M."/>
            <person name="Akimoto R."/>
            <person name="Nishiyashiki S."/>
            <person name="Murakami T."/>
        </authorList>
    </citation>
    <scope>NUCLEOTIDE SEQUENCE</scope>
    <source>
        <strain evidence="2">FB-5</strain>
    </source>
</reference>
<protein>
    <recommendedName>
        <fullName evidence="1">Integrase catalytic domain-containing protein</fullName>
    </recommendedName>
</protein>
<name>A0ABN6PME6_9BURK</name>
<dbReference type="SUPFAM" id="SSF53098">
    <property type="entry name" value="Ribonuclease H-like"/>
    <property type="match status" value="1"/>
</dbReference>
<gene>
    <name evidence="2" type="ORF">CATMQ487_33140</name>
</gene>
<dbReference type="EMBL" id="AP025730">
    <property type="protein sequence ID" value="BDI06344.1"/>
    <property type="molecule type" value="Genomic_DNA"/>
</dbReference>
<dbReference type="InterPro" id="IPR001584">
    <property type="entry name" value="Integrase_cat-core"/>
</dbReference>
<dbReference type="InterPro" id="IPR012337">
    <property type="entry name" value="RNaseH-like_sf"/>
</dbReference>
<keyword evidence="3" id="KW-1185">Reference proteome</keyword>
<accession>A0ABN6PME6</accession>
<evidence type="ECO:0000313" key="3">
    <source>
        <dbReference type="Proteomes" id="UP001057498"/>
    </source>
</evidence>
<dbReference type="Pfam" id="PF13333">
    <property type="entry name" value="rve_2"/>
    <property type="match status" value="1"/>
</dbReference>
<dbReference type="Proteomes" id="UP001057498">
    <property type="component" value="Chromosome"/>
</dbReference>
<sequence length="76" mass="8848">MFGSLKVERLHGQRFKCRRQAKDDVVAWMLWYNRTRLHSALAYVSPMQFEANWLAGPPAGPCVVQLWDTESRGKVR</sequence>
<evidence type="ECO:0000259" key="1">
    <source>
        <dbReference type="Pfam" id="PF13333"/>
    </source>
</evidence>
<evidence type="ECO:0000313" key="2">
    <source>
        <dbReference type="EMBL" id="BDI06344.1"/>
    </source>
</evidence>